<keyword evidence="3" id="KW-1133">Transmembrane helix</keyword>
<feature type="domain" description="NB-ARC" evidence="4">
    <location>
        <begin position="544"/>
        <end position="646"/>
    </location>
</feature>
<keyword evidence="6" id="KW-1185">Reference proteome</keyword>
<dbReference type="InterPro" id="IPR027417">
    <property type="entry name" value="P-loop_NTPase"/>
</dbReference>
<dbReference type="AlphaFoldDB" id="A0AA38W9U0"/>
<evidence type="ECO:0000313" key="6">
    <source>
        <dbReference type="Proteomes" id="UP001172457"/>
    </source>
</evidence>
<dbReference type="PANTHER" id="PTHR10291:SF18">
    <property type="entry name" value="DEHYDRODOLICHYL DIPHOSPHATE SYNTHASE CPT3"/>
    <property type="match status" value="1"/>
</dbReference>
<dbReference type="GO" id="GO:0045547">
    <property type="term" value="F:ditrans,polycis-polyprenyl diphosphate synthase [(2E,6E)-farnesyl diphosphate specific] activity"/>
    <property type="evidence" value="ECO:0007669"/>
    <property type="project" value="TreeGrafter"/>
</dbReference>
<keyword evidence="1" id="KW-0808">Transferase</keyword>
<dbReference type="SUPFAM" id="SSF52540">
    <property type="entry name" value="P-loop containing nucleoside triphosphate hydrolases"/>
    <property type="match status" value="1"/>
</dbReference>
<feature type="region of interest" description="Disordered" evidence="2">
    <location>
        <begin position="662"/>
        <end position="683"/>
    </location>
</feature>
<name>A0AA38W9U0_9ASTR</name>
<dbReference type="Gene3D" id="3.40.50.300">
    <property type="entry name" value="P-loop containing nucleotide triphosphate hydrolases"/>
    <property type="match status" value="1"/>
</dbReference>
<keyword evidence="3" id="KW-0812">Transmembrane</keyword>
<dbReference type="InterPro" id="IPR036424">
    <property type="entry name" value="UPP_synth-like_sf"/>
</dbReference>
<protein>
    <recommendedName>
        <fullName evidence="4">NB-ARC domain-containing protein</fullName>
    </recommendedName>
</protein>
<evidence type="ECO:0000256" key="3">
    <source>
        <dbReference type="SAM" id="Phobius"/>
    </source>
</evidence>
<evidence type="ECO:0000256" key="2">
    <source>
        <dbReference type="SAM" id="MobiDB-lite"/>
    </source>
</evidence>
<keyword evidence="3" id="KW-0472">Membrane</keyword>
<evidence type="ECO:0000313" key="5">
    <source>
        <dbReference type="EMBL" id="KAJ9540501.1"/>
    </source>
</evidence>
<dbReference type="EMBL" id="JARYMX010000007">
    <property type="protein sequence ID" value="KAJ9540501.1"/>
    <property type="molecule type" value="Genomic_DNA"/>
</dbReference>
<proteinExistence type="inferred from homology"/>
<dbReference type="PANTHER" id="PTHR10291">
    <property type="entry name" value="DEHYDRODOLICHYL DIPHOSPHATE SYNTHASE FAMILY MEMBER"/>
    <property type="match status" value="1"/>
</dbReference>
<dbReference type="Gene3D" id="3.40.1180.10">
    <property type="entry name" value="Decaprenyl diphosphate synthase-like"/>
    <property type="match status" value="1"/>
</dbReference>
<dbReference type="GO" id="GO:0000287">
    <property type="term" value="F:magnesium ion binding"/>
    <property type="evidence" value="ECO:0007669"/>
    <property type="project" value="UniProtKB-ARBA"/>
</dbReference>
<dbReference type="CDD" id="cd00475">
    <property type="entry name" value="Cis_IPPS"/>
    <property type="match status" value="1"/>
</dbReference>
<gene>
    <name evidence="5" type="ORF">OSB04_027007</name>
</gene>
<sequence>MDVKQKTQIFESLASFARRCLFGILAVAVIPNHIAFIMDGNRRYSKQHNLIDGAGHRIGFSSLMSMLKYCYELGVKYVTIYAFSIENFKRSPEEVQSLMDLMEEKIEGLIKEESIVNQYGVRVYFIGNLKLLSRPVRLAAERAMDATAKNSKAVLLICIAYTSTDEILHAVEESCEERWEKIKNLDDCGKKLGNERNLEKNIIDVSDIERNMYMAVAPDPDIIIRTSGETRLSNFLLWQTTSCLLYSPSVMWPEIGFRHLTNKQEIEDASDNKRRQLCLDFCKFTSLINEGAKEDQSVSFCSGIPKECIYVLAHGLNRSILLENAALPRLDYILGNLEQKLKIRPSETKPGHKMHTRGFEPGSGPAKWKISLIVVEYVVCSLVNVKRDIGQEFIRLICRGLGPVKISFPLLSRNVPASQPSPAILSLRRTLSGDFTPPATLVQDNVLKLKTEEVVGDVGSLINGRFCRKKGLDSVDNLDQLKELAGSNAWFGKGSRIENDRIKSMPETAFVKKIVDTILNRLFAPISSDNEDLIGIEARLQDLKSTMKMGSDGLLMVGIWGPGGGGKTTLASALYAEICSKFDGSCFVKDVRDQASKHGLEQLQEKVLSLVLKQKRDELTGYIGSLIQSRFRSKKVLMVLDDVGHAESKAAEKFQRSEKKLQNCKKGKRENGMLIEETSERRA</sequence>
<dbReference type="PROSITE" id="PS01066">
    <property type="entry name" value="UPP_SYNTHASE"/>
    <property type="match status" value="1"/>
</dbReference>
<dbReference type="NCBIfam" id="TIGR00055">
    <property type="entry name" value="uppS"/>
    <property type="match status" value="1"/>
</dbReference>
<dbReference type="InterPro" id="IPR002182">
    <property type="entry name" value="NB-ARC"/>
</dbReference>
<comment type="caution">
    <text evidence="5">The sequence shown here is derived from an EMBL/GenBank/DDBJ whole genome shotgun (WGS) entry which is preliminary data.</text>
</comment>
<dbReference type="InterPro" id="IPR001441">
    <property type="entry name" value="UPP_synth-like"/>
</dbReference>
<dbReference type="GO" id="GO:0043531">
    <property type="term" value="F:ADP binding"/>
    <property type="evidence" value="ECO:0007669"/>
    <property type="project" value="InterPro"/>
</dbReference>
<dbReference type="Proteomes" id="UP001172457">
    <property type="component" value="Chromosome 7"/>
</dbReference>
<evidence type="ECO:0000259" key="4">
    <source>
        <dbReference type="Pfam" id="PF00931"/>
    </source>
</evidence>
<dbReference type="PRINTS" id="PR00364">
    <property type="entry name" value="DISEASERSIST"/>
</dbReference>
<dbReference type="GO" id="GO:0016094">
    <property type="term" value="P:polyprenol biosynthetic process"/>
    <property type="evidence" value="ECO:0007669"/>
    <property type="project" value="TreeGrafter"/>
</dbReference>
<reference evidence="5" key="1">
    <citation type="submission" date="2023-03" db="EMBL/GenBank/DDBJ databases">
        <title>Chromosome-scale reference genome and RAD-based genetic map of yellow starthistle (Centaurea solstitialis) reveal putative structural variation and QTLs associated with invader traits.</title>
        <authorList>
            <person name="Reatini B."/>
            <person name="Cang F.A."/>
            <person name="Jiang Q."/>
            <person name="Mckibben M.T.W."/>
            <person name="Barker M.S."/>
            <person name="Rieseberg L.H."/>
            <person name="Dlugosch K.M."/>
        </authorList>
    </citation>
    <scope>NUCLEOTIDE SEQUENCE</scope>
    <source>
        <strain evidence="5">CAN-66</strain>
        <tissue evidence="5">Leaf</tissue>
    </source>
</reference>
<organism evidence="5 6">
    <name type="scientific">Centaurea solstitialis</name>
    <name type="common">yellow star-thistle</name>
    <dbReference type="NCBI Taxonomy" id="347529"/>
    <lineage>
        <taxon>Eukaryota</taxon>
        <taxon>Viridiplantae</taxon>
        <taxon>Streptophyta</taxon>
        <taxon>Embryophyta</taxon>
        <taxon>Tracheophyta</taxon>
        <taxon>Spermatophyta</taxon>
        <taxon>Magnoliopsida</taxon>
        <taxon>eudicotyledons</taxon>
        <taxon>Gunneridae</taxon>
        <taxon>Pentapetalae</taxon>
        <taxon>asterids</taxon>
        <taxon>campanulids</taxon>
        <taxon>Asterales</taxon>
        <taxon>Asteraceae</taxon>
        <taxon>Carduoideae</taxon>
        <taxon>Cardueae</taxon>
        <taxon>Centaureinae</taxon>
        <taxon>Centaurea</taxon>
    </lineage>
</organism>
<dbReference type="HAMAP" id="MF_01139">
    <property type="entry name" value="ISPT"/>
    <property type="match status" value="1"/>
</dbReference>
<dbReference type="InterPro" id="IPR018520">
    <property type="entry name" value="UPP_synth-like_CS"/>
</dbReference>
<dbReference type="SUPFAM" id="SSF64005">
    <property type="entry name" value="Undecaprenyl diphosphate synthase"/>
    <property type="match status" value="1"/>
</dbReference>
<dbReference type="Pfam" id="PF00931">
    <property type="entry name" value="NB-ARC"/>
    <property type="match status" value="1"/>
</dbReference>
<dbReference type="Pfam" id="PF01255">
    <property type="entry name" value="Prenyltransf"/>
    <property type="match status" value="1"/>
</dbReference>
<accession>A0AA38W9U0</accession>
<evidence type="ECO:0000256" key="1">
    <source>
        <dbReference type="ARBA" id="ARBA00022679"/>
    </source>
</evidence>
<feature type="transmembrane region" description="Helical" evidence="3">
    <location>
        <begin position="20"/>
        <end position="38"/>
    </location>
</feature>
<dbReference type="GO" id="GO:0005783">
    <property type="term" value="C:endoplasmic reticulum"/>
    <property type="evidence" value="ECO:0007669"/>
    <property type="project" value="TreeGrafter"/>
</dbReference>